<dbReference type="RefSeq" id="WP_239672251.1">
    <property type="nucleotide sequence ID" value="NZ_CP049742.1"/>
</dbReference>
<evidence type="ECO:0000256" key="1">
    <source>
        <dbReference type="SAM" id="Phobius"/>
    </source>
</evidence>
<keyword evidence="1" id="KW-1133">Transmembrane helix</keyword>
<dbReference type="EMBL" id="CP049742">
    <property type="protein sequence ID" value="QPC47580.1"/>
    <property type="molecule type" value="Genomic_DNA"/>
</dbReference>
<keyword evidence="1" id="KW-0812">Transmembrane</keyword>
<organism evidence="2 3">
    <name type="scientific">Mangrovibacillus cuniculi</name>
    <dbReference type="NCBI Taxonomy" id="2593652"/>
    <lineage>
        <taxon>Bacteria</taxon>
        <taxon>Bacillati</taxon>
        <taxon>Bacillota</taxon>
        <taxon>Bacilli</taxon>
        <taxon>Bacillales</taxon>
        <taxon>Bacillaceae</taxon>
        <taxon>Mangrovibacillus</taxon>
    </lineage>
</organism>
<reference evidence="2 3" key="1">
    <citation type="submission" date="2019-07" db="EMBL/GenBank/DDBJ databases">
        <title>Genome sequence of 2 isolates from Red Sea Mangroves.</title>
        <authorList>
            <person name="Sefrji F."/>
            <person name="Michoud G."/>
            <person name="Merlino G."/>
            <person name="Daffonchio D."/>
        </authorList>
    </citation>
    <scope>NUCLEOTIDE SEQUENCE [LARGE SCALE GENOMIC DNA]</scope>
    <source>
        <strain evidence="2 3">R1DC41</strain>
    </source>
</reference>
<keyword evidence="1" id="KW-0472">Membrane</keyword>
<proteinExistence type="predicted"/>
<evidence type="ECO:0000313" key="3">
    <source>
        <dbReference type="Proteomes" id="UP000593626"/>
    </source>
</evidence>
<gene>
    <name evidence="2" type="ORF">G8O30_11765</name>
</gene>
<dbReference type="KEGG" id="mcui:G8O30_11765"/>
<evidence type="ECO:0000313" key="2">
    <source>
        <dbReference type="EMBL" id="QPC47580.1"/>
    </source>
</evidence>
<dbReference type="AlphaFoldDB" id="A0A7S8CCQ9"/>
<protein>
    <submittedName>
        <fullName evidence="2">Uncharacterized protein</fullName>
    </submittedName>
</protein>
<keyword evidence="3" id="KW-1185">Reference proteome</keyword>
<dbReference type="Proteomes" id="UP000593626">
    <property type="component" value="Chromosome"/>
</dbReference>
<feature type="transmembrane region" description="Helical" evidence="1">
    <location>
        <begin position="6"/>
        <end position="24"/>
    </location>
</feature>
<accession>A0A7S8CCQ9</accession>
<sequence length="271" mass="31931">MLEILLVIMILSALIIFIWMSLLIRNYALDSEVYGYFHSIGMSKREQKNNFIEYRKVINEFYSLYNKYYNYQTVSCNRFLFCPTTINEELTPVNDSNFKDKISMYSQFPKPIKVRITECYKKYYLLSSSIRYYENLLKQGRNTQELISKNNEKFQHKIPLLVNEKMEYLSLINKEVERIIDGLKEYQAKLEDCINKLGRMDRGDDHNMNNTSFVVLDQVIYTKENCQVTKKNSFSFTGVSVVQKSLENIKLLESKELNEKSSRSSVIAASN</sequence>
<name>A0A7S8CCQ9_9BACI</name>